<proteinExistence type="predicted"/>
<gene>
    <name evidence="1" type="ORF">D8674_008144</name>
</gene>
<reference evidence="1 2" key="1">
    <citation type="submission" date="2019-09" db="EMBL/GenBank/DDBJ databases">
        <authorList>
            <person name="Ou C."/>
        </authorList>
    </citation>
    <scope>NUCLEOTIDE SEQUENCE [LARGE SCALE GENOMIC DNA]</scope>
    <source>
        <strain evidence="1">S2</strain>
        <tissue evidence="1">Leaf</tissue>
    </source>
</reference>
<accession>A0A5N5HRZ8</accession>
<sequence length="95" mass="10677">MCYVYENPYENSLKFDHGGGSCGFYLDDRYGGYNRSQSDLGSNPYRKQYDASPDAGMAMVFLIIKESSESIQTLIAKKGKRKGDSRNLLSLLMTL</sequence>
<reference evidence="1 2" key="3">
    <citation type="submission" date="2019-11" db="EMBL/GenBank/DDBJ databases">
        <title>A de novo genome assembly of a pear dwarfing rootstock.</title>
        <authorList>
            <person name="Wang F."/>
            <person name="Wang J."/>
            <person name="Li S."/>
            <person name="Zhang Y."/>
            <person name="Fang M."/>
            <person name="Ma L."/>
            <person name="Zhao Y."/>
            <person name="Jiang S."/>
        </authorList>
    </citation>
    <scope>NUCLEOTIDE SEQUENCE [LARGE SCALE GENOMIC DNA]</scope>
    <source>
        <strain evidence="1">S2</strain>
        <tissue evidence="1">Leaf</tissue>
    </source>
</reference>
<organism evidence="1 2">
    <name type="scientific">Pyrus ussuriensis x Pyrus communis</name>
    <dbReference type="NCBI Taxonomy" id="2448454"/>
    <lineage>
        <taxon>Eukaryota</taxon>
        <taxon>Viridiplantae</taxon>
        <taxon>Streptophyta</taxon>
        <taxon>Embryophyta</taxon>
        <taxon>Tracheophyta</taxon>
        <taxon>Spermatophyta</taxon>
        <taxon>Magnoliopsida</taxon>
        <taxon>eudicotyledons</taxon>
        <taxon>Gunneridae</taxon>
        <taxon>Pentapetalae</taxon>
        <taxon>rosids</taxon>
        <taxon>fabids</taxon>
        <taxon>Rosales</taxon>
        <taxon>Rosaceae</taxon>
        <taxon>Amygdaloideae</taxon>
        <taxon>Maleae</taxon>
        <taxon>Pyrus</taxon>
    </lineage>
</organism>
<evidence type="ECO:0000313" key="2">
    <source>
        <dbReference type="Proteomes" id="UP000327157"/>
    </source>
</evidence>
<dbReference type="Proteomes" id="UP000327157">
    <property type="component" value="Chromosome 12"/>
</dbReference>
<evidence type="ECO:0000313" key="1">
    <source>
        <dbReference type="EMBL" id="KAB2630625.1"/>
    </source>
</evidence>
<dbReference type="AlphaFoldDB" id="A0A5N5HRZ8"/>
<protein>
    <submittedName>
        <fullName evidence="1">Uncharacterized protein</fullName>
    </submittedName>
</protein>
<dbReference type="EMBL" id="SMOL01000143">
    <property type="protein sequence ID" value="KAB2630625.1"/>
    <property type="molecule type" value="Genomic_DNA"/>
</dbReference>
<reference evidence="2" key="2">
    <citation type="submission" date="2019-10" db="EMBL/GenBank/DDBJ databases">
        <title>A de novo genome assembly of a pear dwarfing rootstock.</title>
        <authorList>
            <person name="Wang F."/>
            <person name="Wang J."/>
            <person name="Li S."/>
            <person name="Zhang Y."/>
            <person name="Fang M."/>
            <person name="Ma L."/>
            <person name="Zhao Y."/>
            <person name="Jiang S."/>
        </authorList>
    </citation>
    <scope>NUCLEOTIDE SEQUENCE [LARGE SCALE GENOMIC DNA]</scope>
</reference>
<name>A0A5N5HRZ8_9ROSA</name>
<comment type="caution">
    <text evidence="1">The sequence shown here is derived from an EMBL/GenBank/DDBJ whole genome shotgun (WGS) entry which is preliminary data.</text>
</comment>
<keyword evidence="2" id="KW-1185">Reference proteome</keyword>